<reference evidence="1 2" key="1">
    <citation type="submission" date="2008-07" db="EMBL/GenBank/DDBJ databases">
        <authorList>
            <person name="Tandeau de Marsac N."/>
            <person name="Ferriera S."/>
            <person name="Johnson J."/>
            <person name="Kravitz S."/>
            <person name="Beeson K."/>
            <person name="Sutton G."/>
            <person name="Rogers Y.-H."/>
            <person name="Friedman R."/>
            <person name="Frazier M."/>
            <person name="Venter J.C."/>
        </authorList>
    </citation>
    <scope>NUCLEOTIDE SEQUENCE [LARGE SCALE GENOMIC DNA]</scope>
    <source>
        <strain evidence="1 2">PCC 7420</strain>
    </source>
</reference>
<dbReference type="Proteomes" id="UP000003835">
    <property type="component" value="Unassembled WGS sequence"/>
</dbReference>
<evidence type="ECO:0000313" key="1">
    <source>
        <dbReference type="EMBL" id="EDX72956.1"/>
    </source>
</evidence>
<dbReference type="HOGENOM" id="CLU_3151602_0_0_3"/>
<protein>
    <submittedName>
        <fullName evidence="1">Uncharacterized protein</fullName>
    </submittedName>
</protein>
<dbReference type="AlphaFoldDB" id="B4VYG7"/>
<accession>B4VYG7</accession>
<gene>
    <name evidence="1" type="ORF">MC7420_2574</name>
</gene>
<proteinExistence type="predicted"/>
<sequence length="48" mass="5627">MGNYPTHKLFELLRIENRTPEKPPRAYSDYEVRIVGDIPENVALQKLD</sequence>
<keyword evidence="2" id="KW-1185">Reference proteome</keyword>
<dbReference type="EMBL" id="DS989860">
    <property type="protein sequence ID" value="EDX72956.1"/>
    <property type="molecule type" value="Genomic_DNA"/>
</dbReference>
<dbReference type="STRING" id="118168.MC7420_2574"/>
<evidence type="ECO:0000313" key="2">
    <source>
        <dbReference type="Proteomes" id="UP000003835"/>
    </source>
</evidence>
<organism evidence="1 2">
    <name type="scientific">Coleofasciculus chthonoplastes PCC 7420</name>
    <dbReference type="NCBI Taxonomy" id="118168"/>
    <lineage>
        <taxon>Bacteria</taxon>
        <taxon>Bacillati</taxon>
        <taxon>Cyanobacteriota</taxon>
        <taxon>Cyanophyceae</taxon>
        <taxon>Coleofasciculales</taxon>
        <taxon>Coleofasciculaceae</taxon>
        <taxon>Coleofasciculus</taxon>
    </lineage>
</organism>
<name>B4VYG7_9CYAN</name>